<gene>
    <name evidence="2" type="ORF">ACH5RR_011562</name>
</gene>
<dbReference type="EMBL" id="JBJUIK010000005">
    <property type="protein sequence ID" value="KAL3526906.1"/>
    <property type="molecule type" value="Genomic_DNA"/>
</dbReference>
<dbReference type="InterPro" id="IPR008889">
    <property type="entry name" value="VQ"/>
</dbReference>
<name>A0ABD3A597_9GENT</name>
<evidence type="ECO:0000259" key="1">
    <source>
        <dbReference type="Pfam" id="PF05678"/>
    </source>
</evidence>
<evidence type="ECO:0000313" key="3">
    <source>
        <dbReference type="Proteomes" id="UP001630127"/>
    </source>
</evidence>
<dbReference type="Pfam" id="PF05678">
    <property type="entry name" value="VQ"/>
    <property type="match status" value="1"/>
</dbReference>
<dbReference type="AlphaFoldDB" id="A0ABD3A597"/>
<comment type="caution">
    <text evidence="2">The sequence shown here is derived from an EMBL/GenBank/DDBJ whole genome shotgun (WGS) entry which is preliminary data.</text>
</comment>
<dbReference type="PANTHER" id="PTHR34794:SF1">
    <property type="entry name" value="OS10G0101800 PROTEIN"/>
    <property type="match status" value="1"/>
</dbReference>
<dbReference type="Proteomes" id="UP001630127">
    <property type="component" value="Unassembled WGS sequence"/>
</dbReference>
<dbReference type="InterPro" id="IPR039610">
    <property type="entry name" value="VQ29"/>
</dbReference>
<accession>A0ABD3A597</accession>
<reference evidence="2 3" key="1">
    <citation type="submission" date="2024-11" db="EMBL/GenBank/DDBJ databases">
        <title>A near-complete genome assembly of Cinchona calisaya.</title>
        <authorList>
            <person name="Lian D.C."/>
            <person name="Zhao X.W."/>
            <person name="Wei L."/>
        </authorList>
    </citation>
    <scope>NUCLEOTIDE SEQUENCE [LARGE SCALE GENOMIC DNA]</scope>
    <source>
        <tissue evidence="2">Nenye</tissue>
    </source>
</reference>
<keyword evidence="3" id="KW-1185">Reference proteome</keyword>
<sequence>MEYSTDSYNCSSSTSSKFGACHPHVVEESRAKTFYSSLHAVRKLPLKPMKKPIAPLPPMKPKVYKVDSINFKQVVQRLTSAPEFQPNYHTQGAEEVAEKAPAGPGLGQRRLEEVAPPALDLSTTLLPDHFSSAGGNIDEIPANFSELIASERKNHKFSETCGAPSPLGFSFSPSSLAWCLSPLLSPGTLSFLD</sequence>
<feature type="domain" description="VQ" evidence="1">
    <location>
        <begin position="59"/>
        <end position="79"/>
    </location>
</feature>
<proteinExistence type="predicted"/>
<organism evidence="2 3">
    <name type="scientific">Cinchona calisaya</name>
    <dbReference type="NCBI Taxonomy" id="153742"/>
    <lineage>
        <taxon>Eukaryota</taxon>
        <taxon>Viridiplantae</taxon>
        <taxon>Streptophyta</taxon>
        <taxon>Embryophyta</taxon>
        <taxon>Tracheophyta</taxon>
        <taxon>Spermatophyta</taxon>
        <taxon>Magnoliopsida</taxon>
        <taxon>eudicotyledons</taxon>
        <taxon>Gunneridae</taxon>
        <taxon>Pentapetalae</taxon>
        <taxon>asterids</taxon>
        <taxon>lamiids</taxon>
        <taxon>Gentianales</taxon>
        <taxon>Rubiaceae</taxon>
        <taxon>Cinchonoideae</taxon>
        <taxon>Cinchoneae</taxon>
        <taxon>Cinchona</taxon>
    </lineage>
</organism>
<dbReference type="PANTHER" id="PTHR34794">
    <property type="entry name" value="EXPRESSED PROTEIN"/>
    <property type="match status" value="1"/>
</dbReference>
<protein>
    <recommendedName>
        <fullName evidence="1">VQ domain-containing protein</fullName>
    </recommendedName>
</protein>
<evidence type="ECO:0000313" key="2">
    <source>
        <dbReference type="EMBL" id="KAL3526906.1"/>
    </source>
</evidence>